<dbReference type="Gene3D" id="1.10.418.10">
    <property type="entry name" value="Calponin-like domain"/>
    <property type="match status" value="1"/>
</dbReference>
<sequence>MAENRAKKAGIGAEIDKKLEQRYDQEEEAGTTKAVQLWINAVLQGEHEPIPSYSQRDLHKSLRDGVMLCKLINKLLEAEGKNKVHVQKKVASMFVAYTNIEAFNNGCLQYGLAKEFLVQSADLWEGRKGPFLNVINCLHSLGFLANSKGFTPTYTGEIQKSLNFD</sequence>
<dbReference type="GO" id="GO:0007015">
    <property type="term" value="P:actin filament organization"/>
    <property type="evidence" value="ECO:0007669"/>
    <property type="project" value="TreeGrafter"/>
</dbReference>
<gene>
    <name evidence="2" type="ORF">C0Q70_04975</name>
</gene>
<dbReference type="GO" id="GO:0051015">
    <property type="term" value="F:actin filament binding"/>
    <property type="evidence" value="ECO:0007669"/>
    <property type="project" value="TreeGrafter"/>
</dbReference>
<dbReference type="PANTHER" id="PTHR47385">
    <property type="entry name" value="CALPONIN"/>
    <property type="match status" value="1"/>
</dbReference>
<proteinExistence type="predicted"/>
<dbReference type="InterPro" id="IPR050606">
    <property type="entry name" value="Calponin-like"/>
</dbReference>
<dbReference type="GO" id="GO:0015629">
    <property type="term" value="C:actin cytoskeleton"/>
    <property type="evidence" value="ECO:0007669"/>
    <property type="project" value="TreeGrafter"/>
</dbReference>
<dbReference type="EMBL" id="PZQS01000003">
    <property type="protein sequence ID" value="PVD33715.1"/>
    <property type="molecule type" value="Genomic_DNA"/>
</dbReference>
<organism evidence="2 3">
    <name type="scientific">Pomacea canaliculata</name>
    <name type="common">Golden apple snail</name>
    <dbReference type="NCBI Taxonomy" id="400727"/>
    <lineage>
        <taxon>Eukaryota</taxon>
        <taxon>Metazoa</taxon>
        <taxon>Spiralia</taxon>
        <taxon>Lophotrochozoa</taxon>
        <taxon>Mollusca</taxon>
        <taxon>Gastropoda</taxon>
        <taxon>Caenogastropoda</taxon>
        <taxon>Architaenioglossa</taxon>
        <taxon>Ampullarioidea</taxon>
        <taxon>Ampullariidae</taxon>
        <taxon>Pomacea</taxon>
    </lineage>
</organism>
<evidence type="ECO:0000259" key="1">
    <source>
        <dbReference type="PROSITE" id="PS50021"/>
    </source>
</evidence>
<dbReference type="InterPro" id="IPR036872">
    <property type="entry name" value="CH_dom_sf"/>
</dbReference>
<dbReference type="SMART" id="SM00033">
    <property type="entry name" value="CH"/>
    <property type="match status" value="1"/>
</dbReference>
<dbReference type="InterPro" id="IPR001715">
    <property type="entry name" value="CH_dom"/>
</dbReference>
<dbReference type="SUPFAM" id="SSF47576">
    <property type="entry name" value="Calponin-homology domain, CH-domain"/>
    <property type="match status" value="1"/>
</dbReference>
<comment type="caution">
    <text evidence="2">The sequence shown here is derived from an EMBL/GenBank/DDBJ whole genome shotgun (WGS) entry which is preliminary data.</text>
</comment>
<accession>A0A2T7PJV4</accession>
<feature type="domain" description="Calponin-homology (CH)" evidence="1">
    <location>
        <begin position="29"/>
        <end position="145"/>
    </location>
</feature>
<dbReference type="STRING" id="400727.A0A2T7PJV4"/>
<dbReference type="OrthoDB" id="21595at2759"/>
<dbReference type="OMA" id="RYDQEEA"/>
<dbReference type="Proteomes" id="UP000245119">
    <property type="component" value="Linkage Group LG3"/>
</dbReference>
<dbReference type="PANTHER" id="PTHR47385:SF24">
    <property type="entry name" value="MUSCLE-SPECIFIC PROTEIN 20"/>
    <property type="match status" value="1"/>
</dbReference>
<dbReference type="Pfam" id="PF00307">
    <property type="entry name" value="CH"/>
    <property type="match status" value="1"/>
</dbReference>
<protein>
    <recommendedName>
        <fullName evidence="1">Calponin-homology (CH) domain-containing protein</fullName>
    </recommendedName>
</protein>
<dbReference type="AlphaFoldDB" id="A0A2T7PJV4"/>
<name>A0A2T7PJV4_POMCA</name>
<reference evidence="2 3" key="1">
    <citation type="submission" date="2018-04" db="EMBL/GenBank/DDBJ databases">
        <title>The genome of golden apple snail Pomacea canaliculata provides insight into stress tolerance and invasive adaptation.</title>
        <authorList>
            <person name="Liu C."/>
            <person name="Liu B."/>
            <person name="Ren Y."/>
            <person name="Zhang Y."/>
            <person name="Wang H."/>
            <person name="Li S."/>
            <person name="Jiang F."/>
            <person name="Yin L."/>
            <person name="Zhang G."/>
            <person name="Qian W."/>
            <person name="Fan W."/>
        </authorList>
    </citation>
    <scope>NUCLEOTIDE SEQUENCE [LARGE SCALE GENOMIC DNA]</scope>
    <source>
        <strain evidence="2">SZHN2017</strain>
        <tissue evidence="2">Muscle</tissue>
    </source>
</reference>
<evidence type="ECO:0000313" key="2">
    <source>
        <dbReference type="EMBL" id="PVD33715.1"/>
    </source>
</evidence>
<dbReference type="PROSITE" id="PS50021">
    <property type="entry name" value="CH"/>
    <property type="match status" value="1"/>
</dbReference>
<dbReference type="CDD" id="cd00014">
    <property type="entry name" value="CH_SF"/>
    <property type="match status" value="1"/>
</dbReference>
<evidence type="ECO:0000313" key="3">
    <source>
        <dbReference type="Proteomes" id="UP000245119"/>
    </source>
</evidence>
<keyword evidence="3" id="KW-1185">Reference proteome</keyword>